<evidence type="ECO:0000256" key="1">
    <source>
        <dbReference type="SAM" id="MobiDB-lite"/>
    </source>
</evidence>
<keyword evidence="2" id="KW-1133">Transmembrane helix</keyword>
<proteinExistence type="predicted"/>
<dbReference type="AlphaFoldDB" id="A0A3P6EFP0"/>
<sequence length="59" mass="7018">LRKRQIKLNGQKDKRISSTTCGGPTRRTYHRRRRGLNHRPLLLSLSHIGVQLYLFLFIF</sequence>
<protein>
    <submittedName>
        <fullName evidence="3">Uncharacterized protein</fullName>
    </submittedName>
</protein>
<gene>
    <name evidence="3" type="ORF">BOLC7T43990H</name>
</gene>
<organism evidence="3">
    <name type="scientific">Brassica oleracea</name>
    <name type="common">Wild cabbage</name>
    <dbReference type="NCBI Taxonomy" id="3712"/>
    <lineage>
        <taxon>Eukaryota</taxon>
        <taxon>Viridiplantae</taxon>
        <taxon>Streptophyta</taxon>
        <taxon>Embryophyta</taxon>
        <taxon>Tracheophyta</taxon>
        <taxon>Spermatophyta</taxon>
        <taxon>Magnoliopsida</taxon>
        <taxon>eudicotyledons</taxon>
        <taxon>Gunneridae</taxon>
        <taxon>Pentapetalae</taxon>
        <taxon>rosids</taxon>
        <taxon>malvids</taxon>
        <taxon>Brassicales</taxon>
        <taxon>Brassicaceae</taxon>
        <taxon>Brassiceae</taxon>
        <taxon>Brassica</taxon>
    </lineage>
</organism>
<keyword evidence="2" id="KW-0812">Transmembrane</keyword>
<feature type="non-terminal residue" evidence="3">
    <location>
        <position position="1"/>
    </location>
</feature>
<reference evidence="3" key="1">
    <citation type="submission" date="2018-11" db="EMBL/GenBank/DDBJ databases">
        <authorList>
            <consortium name="Genoscope - CEA"/>
            <person name="William W."/>
        </authorList>
    </citation>
    <scope>NUCLEOTIDE SEQUENCE</scope>
</reference>
<evidence type="ECO:0000256" key="2">
    <source>
        <dbReference type="SAM" id="Phobius"/>
    </source>
</evidence>
<dbReference type="EMBL" id="LR031876">
    <property type="protein sequence ID" value="VDD38430.1"/>
    <property type="molecule type" value="Genomic_DNA"/>
</dbReference>
<name>A0A3P6EFP0_BRAOL</name>
<feature type="transmembrane region" description="Helical" evidence="2">
    <location>
        <begin position="41"/>
        <end position="58"/>
    </location>
</feature>
<keyword evidence="2" id="KW-0472">Membrane</keyword>
<accession>A0A3P6EFP0</accession>
<feature type="region of interest" description="Disordered" evidence="1">
    <location>
        <begin position="1"/>
        <end position="28"/>
    </location>
</feature>
<evidence type="ECO:0000313" key="3">
    <source>
        <dbReference type="EMBL" id="VDD38430.1"/>
    </source>
</evidence>